<dbReference type="PANTHER" id="PTHR30126">
    <property type="entry name" value="HTH-TYPE TRANSCRIPTIONAL REGULATOR"/>
    <property type="match status" value="1"/>
</dbReference>
<dbReference type="RefSeq" id="WP_053099466.1">
    <property type="nucleotide sequence ID" value="NZ_CP012365.1"/>
</dbReference>
<accession>A0A0K1XBL0</accession>
<dbReference type="PRINTS" id="PR00039">
    <property type="entry name" value="HTHLYSR"/>
</dbReference>
<dbReference type="CDD" id="cd05466">
    <property type="entry name" value="PBP2_LTTR_substrate"/>
    <property type="match status" value="1"/>
</dbReference>
<dbReference type="FunFam" id="1.10.10.10:FF:000001">
    <property type="entry name" value="LysR family transcriptional regulator"/>
    <property type="match status" value="1"/>
</dbReference>
<gene>
    <name evidence="6" type="ORF">AKN88_00370</name>
</gene>
<evidence type="ECO:0000256" key="2">
    <source>
        <dbReference type="ARBA" id="ARBA00023015"/>
    </source>
</evidence>
<keyword evidence="2" id="KW-0805">Transcription regulation</keyword>
<dbReference type="Proteomes" id="UP000063953">
    <property type="component" value="Chromosome"/>
</dbReference>
<keyword evidence="4" id="KW-0804">Transcription</keyword>
<dbReference type="InterPro" id="IPR036388">
    <property type="entry name" value="WH-like_DNA-bd_sf"/>
</dbReference>
<proteinExistence type="inferred from homology"/>
<dbReference type="InterPro" id="IPR005119">
    <property type="entry name" value="LysR_subst-bd"/>
</dbReference>
<dbReference type="GO" id="GO:0003700">
    <property type="term" value="F:DNA-binding transcription factor activity"/>
    <property type="evidence" value="ECO:0007669"/>
    <property type="project" value="InterPro"/>
</dbReference>
<reference evidence="6 7" key="1">
    <citation type="journal article" date="2015" name="Genome Announc.">
        <title>Genome Sequences of Oblitimonas alkaliphila gen. nov. sp. nov. (Proposed), a Novel Bacterium of the Pseudomonadaceae Family.</title>
        <authorList>
            <person name="Lauer A.C."/>
            <person name="Nicholson A.C."/>
            <person name="Humrighouse B.W."/>
            <person name="Emery B."/>
            <person name="Drobish A."/>
            <person name="Juieng P."/>
            <person name="Loparev V."/>
            <person name="McQuiston J.R."/>
        </authorList>
    </citation>
    <scope>NUCLEOTIDE SEQUENCE [LARGE SCALE GENOMIC DNA]</scope>
    <source>
        <strain evidence="6 7">E5571</strain>
    </source>
</reference>
<sequence>MDLTHLNTFVAAAEQLSFSLAAEQLHVTQPAVSKRISALEQQLGVRLFDRINRDILLTDAGKALLPRAYRLINELKDTQRALHNLEHQVSGSLSLATSHHIGLHRLPPILREFTRRYPEVQLDIRFLDSEVAYEEVLQGRCELAIITLSPHTLPPLAAHLLWNDELVFVAAKDHPLAEQAPLTLSELASHPAIFPGSHTFTQKIAQQLFDQQGLVPCISMSTNYMETIKMMVSIGLAWSVLPKTMLDTELIQLDVQTPSLLRPLGYIQHQQRTASNAVNAFIDILHSYKNAE</sequence>
<dbReference type="SUPFAM" id="SSF46785">
    <property type="entry name" value="Winged helix' DNA-binding domain"/>
    <property type="match status" value="1"/>
</dbReference>
<keyword evidence="7" id="KW-1185">Reference proteome</keyword>
<dbReference type="Gene3D" id="3.40.190.290">
    <property type="match status" value="1"/>
</dbReference>
<evidence type="ECO:0000256" key="1">
    <source>
        <dbReference type="ARBA" id="ARBA00009437"/>
    </source>
</evidence>
<dbReference type="PROSITE" id="PS50931">
    <property type="entry name" value="HTH_LYSR"/>
    <property type="match status" value="1"/>
</dbReference>
<dbReference type="AlphaFoldDB" id="A0A0K1XBL0"/>
<evidence type="ECO:0000256" key="3">
    <source>
        <dbReference type="ARBA" id="ARBA00023125"/>
    </source>
</evidence>
<dbReference type="InterPro" id="IPR036390">
    <property type="entry name" value="WH_DNA-bd_sf"/>
</dbReference>
<evidence type="ECO:0000259" key="5">
    <source>
        <dbReference type="PROSITE" id="PS50931"/>
    </source>
</evidence>
<dbReference type="STRING" id="1697053.AKN87_02275"/>
<dbReference type="Gene3D" id="1.10.10.10">
    <property type="entry name" value="Winged helix-like DNA-binding domain superfamily/Winged helix DNA-binding domain"/>
    <property type="match status" value="1"/>
</dbReference>
<dbReference type="InterPro" id="IPR000847">
    <property type="entry name" value="LysR_HTH_N"/>
</dbReference>
<dbReference type="Pfam" id="PF00126">
    <property type="entry name" value="HTH_1"/>
    <property type="match status" value="1"/>
</dbReference>
<organism evidence="6 7">
    <name type="scientific">Thiopseudomonas alkaliphila</name>
    <dbReference type="NCBI Taxonomy" id="1697053"/>
    <lineage>
        <taxon>Bacteria</taxon>
        <taxon>Pseudomonadati</taxon>
        <taxon>Pseudomonadota</taxon>
        <taxon>Gammaproteobacteria</taxon>
        <taxon>Pseudomonadales</taxon>
        <taxon>Pseudomonadaceae</taxon>
        <taxon>Thiopseudomonas</taxon>
    </lineage>
</organism>
<evidence type="ECO:0000256" key="4">
    <source>
        <dbReference type="ARBA" id="ARBA00023163"/>
    </source>
</evidence>
<dbReference type="PATRIC" id="fig|1698449.3.peg.72"/>
<name>A0A0K1XBL0_9GAMM</name>
<dbReference type="EMBL" id="CP012365">
    <property type="protein sequence ID" value="AKX58568.1"/>
    <property type="molecule type" value="Genomic_DNA"/>
</dbReference>
<evidence type="ECO:0000313" key="7">
    <source>
        <dbReference type="Proteomes" id="UP000063953"/>
    </source>
</evidence>
<dbReference type="SUPFAM" id="SSF53850">
    <property type="entry name" value="Periplasmic binding protein-like II"/>
    <property type="match status" value="1"/>
</dbReference>
<dbReference type="PANTHER" id="PTHR30126:SF81">
    <property type="entry name" value="HTH-TYPE TRANSCRIPTIONAL REGULATOR ILVY"/>
    <property type="match status" value="1"/>
</dbReference>
<comment type="similarity">
    <text evidence="1">Belongs to the LysR transcriptional regulatory family.</text>
</comment>
<keyword evidence="3" id="KW-0238">DNA-binding</keyword>
<protein>
    <submittedName>
        <fullName evidence="6">LysR family transcriptional regulator</fullName>
    </submittedName>
</protein>
<dbReference type="Pfam" id="PF03466">
    <property type="entry name" value="LysR_substrate"/>
    <property type="match status" value="1"/>
</dbReference>
<feature type="domain" description="HTH lysR-type" evidence="5">
    <location>
        <begin position="1"/>
        <end position="58"/>
    </location>
</feature>
<dbReference type="GO" id="GO:0000976">
    <property type="term" value="F:transcription cis-regulatory region binding"/>
    <property type="evidence" value="ECO:0007669"/>
    <property type="project" value="TreeGrafter"/>
</dbReference>
<evidence type="ECO:0000313" key="6">
    <source>
        <dbReference type="EMBL" id="AKX58568.1"/>
    </source>
</evidence>